<sequence length="172" mass="19043">MSFILSLWVLAWPSGVGLEAPDVLMPKVSAIRESVEYGDGSPATLRAARTSSICCCSHTRISHTCRHKTPSALTPTHHLVFFHISKPECRPSPCGALEAGQRRCVGRRNTHYNLASVGSRHSLHTSLAPSCRQSVWESCVSMIVSFLFSCEREIWLNVTKMTTKKAHYNDSS</sequence>
<keyword evidence="1" id="KW-0732">Signal</keyword>
<evidence type="ECO:0000313" key="3">
    <source>
        <dbReference type="Proteomes" id="UP000324222"/>
    </source>
</evidence>
<dbReference type="EMBL" id="VSRR010000282">
    <property type="protein sequence ID" value="MPC13456.1"/>
    <property type="molecule type" value="Genomic_DNA"/>
</dbReference>
<gene>
    <name evidence="2" type="ORF">E2C01_006190</name>
</gene>
<feature type="chain" id="PRO_5022686750" description="Secreted protein" evidence="1">
    <location>
        <begin position="18"/>
        <end position="172"/>
    </location>
</feature>
<reference evidence="2 3" key="1">
    <citation type="submission" date="2019-05" db="EMBL/GenBank/DDBJ databases">
        <title>Another draft genome of Portunus trituberculatus and its Hox gene families provides insights of decapod evolution.</title>
        <authorList>
            <person name="Jeong J.-H."/>
            <person name="Song I."/>
            <person name="Kim S."/>
            <person name="Choi T."/>
            <person name="Kim D."/>
            <person name="Ryu S."/>
            <person name="Kim W."/>
        </authorList>
    </citation>
    <scope>NUCLEOTIDE SEQUENCE [LARGE SCALE GENOMIC DNA]</scope>
    <source>
        <tissue evidence="2">Muscle</tissue>
    </source>
</reference>
<name>A0A5B7CYM3_PORTR</name>
<keyword evidence="3" id="KW-1185">Reference proteome</keyword>
<feature type="signal peptide" evidence="1">
    <location>
        <begin position="1"/>
        <end position="17"/>
    </location>
</feature>
<protein>
    <recommendedName>
        <fullName evidence="4">Secreted protein</fullName>
    </recommendedName>
</protein>
<dbReference type="Proteomes" id="UP000324222">
    <property type="component" value="Unassembled WGS sequence"/>
</dbReference>
<evidence type="ECO:0000256" key="1">
    <source>
        <dbReference type="SAM" id="SignalP"/>
    </source>
</evidence>
<dbReference type="AlphaFoldDB" id="A0A5B7CYM3"/>
<organism evidence="2 3">
    <name type="scientific">Portunus trituberculatus</name>
    <name type="common">Swimming crab</name>
    <name type="synonym">Neptunus trituberculatus</name>
    <dbReference type="NCBI Taxonomy" id="210409"/>
    <lineage>
        <taxon>Eukaryota</taxon>
        <taxon>Metazoa</taxon>
        <taxon>Ecdysozoa</taxon>
        <taxon>Arthropoda</taxon>
        <taxon>Crustacea</taxon>
        <taxon>Multicrustacea</taxon>
        <taxon>Malacostraca</taxon>
        <taxon>Eumalacostraca</taxon>
        <taxon>Eucarida</taxon>
        <taxon>Decapoda</taxon>
        <taxon>Pleocyemata</taxon>
        <taxon>Brachyura</taxon>
        <taxon>Eubrachyura</taxon>
        <taxon>Portunoidea</taxon>
        <taxon>Portunidae</taxon>
        <taxon>Portuninae</taxon>
        <taxon>Portunus</taxon>
    </lineage>
</organism>
<evidence type="ECO:0000313" key="2">
    <source>
        <dbReference type="EMBL" id="MPC13456.1"/>
    </source>
</evidence>
<comment type="caution">
    <text evidence="2">The sequence shown here is derived from an EMBL/GenBank/DDBJ whole genome shotgun (WGS) entry which is preliminary data.</text>
</comment>
<proteinExistence type="predicted"/>
<evidence type="ECO:0008006" key="4">
    <source>
        <dbReference type="Google" id="ProtNLM"/>
    </source>
</evidence>
<accession>A0A5B7CYM3</accession>